<feature type="signal peptide" evidence="1">
    <location>
        <begin position="1"/>
        <end position="25"/>
    </location>
</feature>
<accession>A0A0B4XTK9</accession>
<name>A0A0B4XTK9_9GAMM</name>
<dbReference type="OrthoDB" id="6080192at2"/>
<keyword evidence="1" id="KW-0732">Signal</keyword>
<feature type="chain" id="PRO_5002111370" evidence="1">
    <location>
        <begin position="26"/>
        <end position="457"/>
    </location>
</feature>
<organism evidence="2 3">
    <name type="scientific">Isoalcanivorax pacificus W11-5</name>
    <dbReference type="NCBI Taxonomy" id="391936"/>
    <lineage>
        <taxon>Bacteria</taxon>
        <taxon>Pseudomonadati</taxon>
        <taxon>Pseudomonadota</taxon>
        <taxon>Gammaproteobacteria</taxon>
        <taxon>Oceanospirillales</taxon>
        <taxon>Alcanivoracaceae</taxon>
        <taxon>Isoalcanivorax</taxon>
    </lineage>
</organism>
<evidence type="ECO:0000313" key="3">
    <source>
        <dbReference type="Proteomes" id="UP000006764"/>
    </source>
</evidence>
<dbReference type="AlphaFoldDB" id="A0A0B4XTK9"/>
<dbReference type="Proteomes" id="UP000006764">
    <property type="component" value="Chromosome"/>
</dbReference>
<keyword evidence="3" id="KW-1185">Reference proteome</keyword>
<dbReference type="HOGENOM" id="CLU_598047_0_0_6"/>
<protein>
    <submittedName>
        <fullName evidence="2">Uncharacterized protein</fullName>
    </submittedName>
</protein>
<dbReference type="KEGG" id="apac:S7S_17180"/>
<evidence type="ECO:0000256" key="1">
    <source>
        <dbReference type="SAM" id="SignalP"/>
    </source>
</evidence>
<proteinExistence type="predicted"/>
<sequence length="457" mass="47903">MPRSAFRRTPLAAAVLAALSVPVQASLLDDATPVLTLRTLPEGYRFSSFDVAALPDAQVAVVWTEHHSGLTDPDLLVLQRFDNDGAPVGEALTLFEEQANTSSLSQARIAADEQGNMVVAWNHQESGSLSTGCSGIVQFVRISANGDISTTSSPDAGASGGLCHPAVAMDADGDFAVLWLDDNSVPTQYLRTFQANGNTLAGPILVATPNGNTPAALAMQRDGTLMTAWRTNSILQGRRISLNGTSLGAAARLDGSELTASLIQQNPALAADRDGGFAALWSEFNPNADTEDMEVTVRGQRWQADGTAGDAFLLANMANNGSDYFSAPGLGADSEGNLATAWVLMTPHSPDTPQATALDADSEVIGEPQTAWTDGITGDSDLSTPRLAMSDEVIALAWTHRTEYGEPEQLHLRLAPPLTDPATIPPPATGGGGGGGGASWLFWPLAALGLLRRRTHR</sequence>
<evidence type="ECO:0000313" key="2">
    <source>
        <dbReference type="EMBL" id="AJD49848.1"/>
    </source>
</evidence>
<dbReference type="RefSeq" id="WP_008734956.1">
    <property type="nucleotide sequence ID" value="NZ_CP004387.1"/>
</dbReference>
<gene>
    <name evidence="2" type="ORF">S7S_17180</name>
</gene>
<reference evidence="2 3" key="1">
    <citation type="journal article" date="2012" name="J. Bacteriol.">
        <title>Genome sequence of an alkane-degrading bacterium, Alcanivorax pacificus type strain W11-5, isolated from deep sea sediment.</title>
        <authorList>
            <person name="Lai Q."/>
            <person name="Shao Z."/>
        </authorList>
    </citation>
    <scope>NUCLEOTIDE SEQUENCE [LARGE SCALE GENOMIC DNA]</scope>
    <source>
        <strain evidence="2 3">W11-5</strain>
    </source>
</reference>
<dbReference type="EMBL" id="CP004387">
    <property type="protein sequence ID" value="AJD49848.1"/>
    <property type="molecule type" value="Genomic_DNA"/>
</dbReference>
<dbReference type="STRING" id="391936.S7S_17180"/>